<organism evidence="7 8">
    <name type="scientific">Clostridium taeniosporum</name>
    <dbReference type="NCBI Taxonomy" id="394958"/>
    <lineage>
        <taxon>Bacteria</taxon>
        <taxon>Bacillati</taxon>
        <taxon>Bacillota</taxon>
        <taxon>Clostridia</taxon>
        <taxon>Eubacteriales</taxon>
        <taxon>Clostridiaceae</taxon>
        <taxon>Clostridium</taxon>
    </lineage>
</organism>
<dbReference type="PROSITE" id="PS50885">
    <property type="entry name" value="HAMP"/>
    <property type="match status" value="1"/>
</dbReference>
<evidence type="ECO:0000256" key="4">
    <source>
        <dbReference type="SAM" id="Phobius"/>
    </source>
</evidence>
<dbReference type="PANTHER" id="PTHR32089">
    <property type="entry name" value="METHYL-ACCEPTING CHEMOTAXIS PROTEIN MCPB"/>
    <property type="match status" value="1"/>
</dbReference>
<comment type="similarity">
    <text evidence="2">Belongs to the methyl-accepting chemotaxis (MCP) protein family.</text>
</comment>
<dbReference type="RefSeq" id="WP_069679925.1">
    <property type="nucleotide sequence ID" value="NZ_CP017253.2"/>
</dbReference>
<dbReference type="EMBL" id="CP017253">
    <property type="protein sequence ID" value="AOR23777.1"/>
    <property type="molecule type" value="Genomic_DNA"/>
</dbReference>
<dbReference type="InterPro" id="IPR004090">
    <property type="entry name" value="Chemotax_Me-accpt_rcpt"/>
</dbReference>
<dbReference type="Gene3D" id="1.10.287.950">
    <property type="entry name" value="Methyl-accepting chemotaxis protein"/>
    <property type="match status" value="1"/>
</dbReference>
<dbReference type="InterPro" id="IPR003660">
    <property type="entry name" value="HAMP_dom"/>
</dbReference>
<dbReference type="AlphaFoldDB" id="A0A1D7XKF3"/>
<keyword evidence="4" id="KW-1133">Transmembrane helix</keyword>
<dbReference type="Gene3D" id="6.10.340.10">
    <property type="match status" value="1"/>
</dbReference>
<dbReference type="Pfam" id="PF00015">
    <property type="entry name" value="MCPsignal"/>
    <property type="match status" value="1"/>
</dbReference>
<dbReference type="InterPro" id="IPR004089">
    <property type="entry name" value="MCPsignal_dom"/>
</dbReference>
<dbReference type="PROSITE" id="PS50111">
    <property type="entry name" value="CHEMOTAXIS_TRANSDUC_2"/>
    <property type="match status" value="1"/>
</dbReference>
<dbReference type="OrthoDB" id="1884279at2"/>
<evidence type="ECO:0000313" key="7">
    <source>
        <dbReference type="EMBL" id="AOR23777.1"/>
    </source>
</evidence>
<reference evidence="8" key="1">
    <citation type="submission" date="2016-09" db="EMBL/GenBank/DDBJ databases">
        <title>Genomics of Clostridium taeniosporum, an organism which forms endospores with ribbon-like appendages.</title>
        <authorList>
            <person name="Walker J.R."/>
        </authorList>
    </citation>
    <scope>NUCLEOTIDE SEQUENCE [LARGE SCALE GENOMIC DNA]</scope>
    <source>
        <strain evidence="8">1/k</strain>
    </source>
</reference>
<dbReference type="SMART" id="SM00304">
    <property type="entry name" value="HAMP"/>
    <property type="match status" value="1"/>
</dbReference>
<feature type="transmembrane region" description="Helical" evidence="4">
    <location>
        <begin position="196"/>
        <end position="218"/>
    </location>
</feature>
<sequence>MLKNLKIKTGFYILLTIMIISMITIGTFCLSSLYNLNKQIHTNINSEIIRTKSIDTARSAQVHFKKQVQEWKNLLIRGNDTNNFQKYLSGFNDEEKATQKDLLSLKDLMNQQGLDTSKVDETIKTHEELGIKYNEALKSYDFKNANSLHVVDTLVKGIDRAPTDNIDAIVQQIQDYSTENLKYVQDSSEKKFKKELISSIIGIALIIAICLILTITLLKKIISSINMLKDKISDLAEKDGDLTVKLPITSKDELGVVAEKFNIFIDKLKKNIVDAANCTFVLTDGCNSLTENTNEVNTSMNQITCTVSEIAKGNQQVANEIVSVSSTLDEINKHASTTAKDMTEIIKQYEETNESINIGKDALLEQQSHMNEINTITNNILVAAKTLEEKSNSVNTIVSTIGSIAEQTNLLALNAAIEAARAGEQGKGFAVVAEEVRKLAESSALSTKEVYSNVQAMQDAVKETIIHINNANDRLQKQESIVNKTDISFNEILQHISLIMDNTKQAGERMNEITDEVGSLNTSIQNISAVAEETAASTEEALASTEEQTNSITNVNNMVIEFNKLTNDLKGVVNSFKYE</sequence>
<protein>
    <recommendedName>
        <fullName evidence="9">Methyl-accepting chemotaxis protein</fullName>
    </recommendedName>
</protein>
<keyword evidence="1 3" id="KW-0807">Transducer</keyword>
<dbReference type="Pfam" id="PF00672">
    <property type="entry name" value="HAMP"/>
    <property type="match status" value="1"/>
</dbReference>
<gene>
    <name evidence="7" type="ORF">BGI42_08575</name>
</gene>
<dbReference type="CDD" id="cd11386">
    <property type="entry name" value="MCP_signal"/>
    <property type="match status" value="1"/>
</dbReference>
<dbReference type="GO" id="GO:0016020">
    <property type="term" value="C:membrane"/>
    <property type="evidence" value="ECO:0007669"/>
    <property type="project" value="InterPro"/>
</dbReference>
<dbReference type="SMART" id="SM00283">
    <property type="entry name" value="MA"/>
    <property type="match status" value="1"/>
</dbReference>
<dbReference type="Proteomes" id="UP000094652">
    <property type="component" value="Chromosome"/>
</dbReference>
<evidence type="ECO:0008006" key="9">
    <source>
        <dbReference type="Google" id="ProtNLM"/>
    </source>
</evidence>
<accession>A0A1D7XKF3</accession>
<feature type="domain" description="HAMP" evidence="6">
    <location>
        <begin position="219"/>
        <end position="273"/>
    </location>
</feature>
<dbReference type="STRING" id="394958.BGI42_08575"/>
<proteinExistence type="inferred from homology"/>
<evidence type="ECO:0000256" key="3">
    <source>
        <dbReference type="PROSITE-ProRule" id="PRU00284"/>
    </source>
</evidence>
<dbReference type="SUPFAM" id="SSF58104">
    <property type="entry name" value="Methyl-accepting chemotaxis protein (MCP) signaling domain"/>
    <property type="match status" value="1"/>
</dbReference>
<dbReference type="GO" id="GO:0007165">
    <property type="term" value="P:signal transduction"/>
    <property type="evidence" value="ECO:0007669"/>
    <property type="project" value="UniProtKB-KW"/>
</dbReference>
<evidence type="ECO:0000313" key="8">
    <source>
        <dbReference type="Proteomes" id="UP000094652"/>
    </source>
</evidence>
<dbReference type="PRINTS" id="PR00260">
    <property type="entry name" value="CHEMTRNSDUCR"/>
</dbReference>
<evidence type="ECO:0000259" key="6">
    <source>
        <dbReference type="PROSITE" id="PS50885"/>
    </source>
</evidence>
<dbReference type="PANTHER" id="PTHR32089:SF112">
    <property type="entry name" value="LYSOZYME-LIKE PROTEIN-RELATED"/>
    <property type="match status" value="1"/>
</dbReference>
<evidence type="ECO:0000256" key="2">
    <source>
        <dbReference type="ARBA" id="ARBA00029447"/>
    </source>
</evidence>
<name>A0A1D7XKF3_9CLOT</name>
<dbReference type="CDD" id="cd06225">
    <property type="entry name" value="HAMP"/>
    <property type="match status" value="1"/>
</dbReference>
<dbReference type="KEGG" id="ctae:BGI42_08575"/>
<evidence type="ECO:0000256" key="1">
    <source>
        <dbReference type="ARBA" id="ARBA00023224"/>
    </source>
</evidence>
<keyword evidence="4" id="KW-0812">Transmembrane</keyword>
<feature type="transmembrane region" description="Helical" evidence="4">
    <location>
        <begin position="12"/>
        <end position="34"/>
    </location>
</feature>
<keyword evidence="8" id="KW-1185">Reference proteome</keyword>
<keyword evidence="4" id="KW-0472">Membrane</keyword>
<dbReference type="GO" id="GO:0004888">
    <property type="term" value="F:transmembrane signaling receptor activity"/>
    <property type="evidence" value="ECO:0007669"/>
    <property type="project" value="InterPro"/>
</dbReference>
<dbReference type="GO" id="GO:0006935">
    <property type="term" value="P:chemotaxis"/>
    <property type="evidence" value="ECO:0007669"/>
    <property type="project" value="InterPro"/>
</dbReference>
<feature type="domain" description="Methyl-accepting transducer" evidence="5">
    <location>
        <begin position="292"/>
        <end position="542"/>
    </location>
</feature>
<evidence type="ECO:0000259" key="5">
    <source>
        <dbReference type="PROSITE" id="PS50111"/>
    </source>
</evidence>